<evidence type="ECO:0000256" key="8">
    <source>
        <dbReference type="SAM" id="Phobius"/>
    </source>
</evidence>
<evidence type="ECO:0000259" key="9">
    <source>
        <dbReference type="PROSITE" id="PS50885"/>
    </source>
</evidence>
<keyword evidence="2" id="KW-1003">Cell membrane</keyword>
<dbReference type="Gene3D" id="3.30.565.10">
    <property type="entry name" value="Histidine kinase-like ATPase, C-terminal domain"/>
    <property type="match status" value="1"/>
</dbReference>
<feature type="transmembrane region" description="Helical" evidence="8">
    <location>
        <begin position="12"/>
        <end position="33"/>
    </location>
</feature>
<dbReference type="SUPFAM" id="SSF158472">
    <property type="entry name" value="HAMP domain-like"/>
    <property type="match status" value="1"/>
</dbReference>
<gene>
    <name evidence="10" type="ORF">ACE41H_12700</name>
</gene>
<dbReference type="Gene3D" id="6.10.340.10">
    <property type="match status" value="1"/>
</dbReference>
<keyword evidence="4 10" id="KW-0808">Transferase</keyword>
<keyword evidence="8" id="KW-1133">Transmembrane helix</keyword>
<evidence type="ECO:0000256" key="2">
    <source>
        <dbReference type="ARBA" id="ARBA00022475"/>
    </source>
</evidence>
<comment type="subcellular location">
    <subcellularLocation>
        <location evidence="1">Cell membrane</location>
        <topology evidence="1">Multi-pass membrane protein</topology>
    </subcellularLocation>
</comment>
<keyword evidence="5 8" id="KW-0472">Membrane</keyword>
<dbReference type="InterPro" id="IPR003660">
    <property type="entry name" value="HAMP_dom"/>
</dbReference>
<dbReference type="PANTHER" id="PTHR34220">
    <property type="entry name" value="SENSOR HISTIDINE KINASE YPDA"/>
    <property type="match status" value="1"/>
</dbReference>
<dbReference type="GO" id="GO:0004673">
    <property type="term" value="F:protein histidine kinase activity"/>
    <property type="evidence" value="ECO:0007669"/>
    <property type="project" value="UniProtKB-EC"/>
</dbReference>
<organism evidence="10 11">
    <name type="scientific">Paenibacillus enshidis</name>
    <dbReference type="NCBI Taxonomy" id="1458439"/>
    <lineage>
        <taxon>Bacteria</taxon>
        <taxon>Bacillati</taxon>
        <taxon>Bacillota</taxon>
        <taxon>Bacilli</taxon>
        <taxon>Bacillales</taxon>
        <taxon>Paenibacillaceae</taxon>
        <taxon>Paenibacillus</taxon>
    </lineage>
</organism>
<protein>
    <submittedName>
        <fullName evidence="10">Sensor histidine kinase</fullName>
        <ecNumber evidence="10">2.7.13.3</ecNumber>
    </submittedName>
</protein>
<name>A0ABV5AUS5_9BACL</name>
<feature type="coiled-coil region" evidence="6">
    <location>
        <begin position="419"/>
        <end position="446"/>
    </location>
</feature>
<evidence type="ECO:0000256" key="3">
    <source>
        <dbReference type="ARBA" id="ARBA00022553"/>
    </source>
</evidence>
<reference evidence="10 11" key="1">
    <citation type="submission" date="2024-09" db="EMBL/GenBank/DDBJ databases">
        <title>Paenibacillus zeirhizospherea sp. nov., isolated from surface of the maize (Zea mays) roots in a horticulture field, Hungary.</title>
        <authorList>
            <person name="Marton D."/>
            <person name="Farkas M."/>
            <person name="Bedics A."/>
            <person name="Toth E."/>
            <person name="Tancsics A."/>
            <person name="Boka K."/>
            <person name="Maroti G."/>
            <person name="Kriszt B."/>
            <person name="Cserhati M."/>
        </authorList>
    </citation>
    <scope>NUCLEOTIDE SEQUENCE [LARGE SCALE GENOMIC DNA]</scope>
    <source>
        <strain evidence="10 11">KCTC 33519</strain>
    </source>
</reference>
<dbReference type="EMBL" id="JBHHMI010000009">
    <property type="protein sequence ID" value="MFB5267634.1"/>
    <property type="molecule type" value="Genomic_DNA"/>
</dbReference>
<dbReference type="InterPro" id="IPR010559">
    <property type="entry name" value="Sig_transdc_His_kin_internal"/>
</dbReference>
<evidence type="ECO:0000256" key="4">
    <source>
        <dbReference type="ARBA" id="ARBA00022679"/>
    </source>
</evidence>
<dbReference type="EC" id="2.7.13.3" evidence="10"/>
<comment type="caution">
    <text evidence="10">The sequence shown here is derived from an EMBL/GenBank/DDBJ whole genome shotgun (WGS) entry which is preliminary data.</text>
</comment>
<dbReference type="InterPro" id="IPR050640">
    <property type="entry name" value="Bact_2-comp_sensor_kinase"/>
</dbReference>
<keyword evidence="6" id="KW-0175">Coiled coil</keyword>
<dbReference type="SUPFAM" id="SSF55874">
    <property type="entry name" value="ATPase domain of HSP90 chaperone/DNA topoisomerase II/histidine kinase"/>
    <property type="match status" value="1"/>
</dbReference>
<dbReference type="PROSITE" id="PS50885">
    <property type="entry name" value="HAMP"/>
    <property type="match status" value="1"/>
</dbReference>
<dbReference type="Proteomes" id="UP001580346">
    <property type="component" value="Unassembled WGS sequence"/>
</dbReference>
<feature type="transmembrane region" description="Helical" evidence="8">
    <location>
        <begin position="298"/>
        <end position="321"/>
    </location>
</feature>
<keyword evidence="3" id="KW-0597">Phosphoprotein</keyword>
<dbReference type="RefSeq" id="WP_375355632.1">
    <property type="nucleotide sequence ID" value="NZ_JBHHMI010000009.1"/>
</dbReference>
<proteinExistence type="predicted"/>
<dbReference type="PANTHER" id="PTHR34220:SF7">
    <property type="entry name" value="SENSOR HISTIDINE KINASE YPDA"/>
    <property type="match status" value="1"/>
</dbReference>
<accession>A0ABV5AUS5</accession>
<evidence type="ECO:0000256" key="7">
    <source>
        <dbReference type="SAM" id="MobiDB-lite"/>
    </source>
</evidence>
<dbReference type="Pfam" id="PF06580">
    <property type="entry name" value="His_kinase"/>
    <property type="match status" value="1"/>
</dbReference>
<dbReference type="InterPro" id="IPR036890">
    <property type="entry name" value="HATPase_C_sf"/>
</dbReference>
<evidence type="ECO:0000313" key="10">
    <source>
        <dbReference type="EMBL" id="MFB5267634.1"/>
    </source>
</evidence>
<keyword evidence="10" id="KW-0418">Kinase</keyword>
<evidence type="ECO:0000256" key="6">
    <source>
        <dbReference type="SAM" id="Coils"/>
    </source>
</evidence>
<feature type="domain" description="HAMP" evidence="9">
    <location>
        <begin position="322"/>
        <end position="374"/>
    </location>
</feature>
<evidence type="ECO:0000256" key="1">
    <source>
        <dbReference type="ARBA" id="ARBA00004651"/>
    </source>
</evidence>
<keyword evidence="8" id="KW-0812">Transmembrane</keyword>
<sequence length="618" mass="69768">MRKWSNIRFQTKLFVVFILLSSIPVLLIGTMAYRKSSMMLQARNEQDLNVILAQLNTSIERQVRDFDRFTMIPYYLPDIFSFLNKPYLAKEQWGSAEIQAQRTMARLMGAYPSINSSIKGLMIYGMNGTVNGYRISGNTVINPKEKVADEDWYQQALAERGGFVITGVREINQFKDGSFPALIGSRLLMDENYQPLAVMAIFISPDFIPKLAETLELPTVKVTVLDQNRNMIYASDPALAARQLSIGTGEQRGSWEVSPSAGQGQEGYSGVFLESVYLKWKVYLGVNREQLLAGNRSISYFTFLVAVGAVICSAAVSWLLARRLSRPINRLIRSMRQVEQGNFKAPVPVGEDNEMRRLESSYHRMVNRLDKLVQSIEEKERQKRNAELYALRARIQPHFLYNTLNSIRMLAILQQSSHIAKLLQSLAKLLQANMKLDSELVTLDEEIRLLQDYAALMDLRYTSVFTVDWNIPHECLHVTIPPMLLQPLLENAIFHGARGLDRTLHISVVAKPDEESGTLCIEITDDGAGFAGKEILLWEENAHEDNKEGRVGEEGAAHTSTDHNGLRNVHERILLRFGEPYGLSLQRTDSLTKAIVNIPLKSAASETRGNRDVESVGR</sequence>
<evidence type="ECO:0000313" key="11">
    <source>
        <dbReference type="Proteomes" id="UP001580346"/>
    </source>
</evidence>
<evidence type="ECO:0000256" key="5">
    <source>
        <dbReference type="ARBA" id="ARBA00023136"/>
    </source>
</evidence>
<dbReference type="CDD" id="cd06225">
    <property type="entry name" value="HAMP"/>
    <property type="match status" value="1"/>
</dbReference>
<keyword evidence="11" id="KW-1185">Reference proteome</keyword>
<feature type="coiled-coil region" evidence="6">
    <location>
        <begin position="362"/>
        <end position="389"/>
    </location>
</feature>
<dbReference type="SMART" id="SM00304">
    <property type="entry name" value="HAMP"/>
    <property type="match status" value="1"/>
</dbReference>
<dbReference type="Pfam" id="PF00672">
    <property type="entry name" value="HAMP"/>
    <property type="match status" value="1"/>
</dbReference>
<feature type="region of interest" description="Disordered" evidence="7">
    <location>
        <begin position="544"/>
        <end position="563"/>
    </location>
</feature>